<evidence type="ECO:0000256" key="1">
    <source>
        <dbReference type="SAM" id="MobiDB-lite"/>
    </source>
</evidence>
<sequence>MAAADKGNDMNTSKMMTRTVAGALISGAVAAAGLGLGAGIAAAENPAGRWCPGQPVPLGPLADFDWDENVCHDFWYVPFGEGNVPITNIPTGEPVKSHIWIGSPPGRTPPPPPAAPAPGSYCATNPVGCHFFGPYGPGS</sequence>
<name>A0ABT4PXT6_9MYCO</name>
<keyword evidence="3" id="KW-1185">Reference proteome</keyword>
<protein>
    <recommendedName>
        <fullName evidence="4">Secreted protein</fullName>
    </recommendedName>
</protein>
<evidence type="ECO:0000313" key="3">
    <source>
        <dbReference type="Proteomes" id="UP001142153"/>
    </source>
</evidence>
<feature type="region of interest" description="Disordered" evidence="1">
    <location>
        <begin position="97"/>
        <end position="117"/>
    </location>
</feature>
<reference evidence="2" key="1">
    <citation type="submission" date="2022-12" db="EMBL/GenBank/DDBJ databases">
        <authorList>
            <person name="Deng Y."/>
            <person name="Zhang Y.-Q."/>
        </authorList>
    </citation>
    <scope>NUCLEOTIDE SEQUENCE</scope>
    <source>
        <strain evidence="2">CPCC 205372</strain>
    </source>
</reference>
<feature type="compositionally biased region" description="Pro residues" evidence="1">
    <location>
        <begin position="106"/>
        <end position="116"/>
    </location>
</feature>
<evidence type="ECO:0000313" key="2">
    <source>
        <dbReference type="EMBL" id="MCZ8381264.1"/>
    </source>
</evidence>
<dbReference type="RefSeq" id="WP_269895812.1">
    <property type="nucleotide sequence ID" value="NZ_JAPZPY010000010.1"/>
</dbReference>
<dbReference type="EMBL" id="JAPZPY010000010">
    <property type="protein sequence ID" value="MCZ8381264.1"/>
    <property type="molecule type" value="Genomic_DNA"/>
</dbReference>
<evidence type="ECO:0008006" key="4">
    <source>
        <dbReference type="Google" id="ProtNLM"/>
    </source>
</evidence>
<gene>
    <name evidence="2" type="ORF">O6P37_20545</name>
</gene>
<proteinExistence type="predicted"/>
<comment type="caution">
    <text evidence="2">The sequence shown here is derived from an EMBL/GenBank/DDBJ whole genome shotgun (WGS) entry which is preliminary data.</text>
</comment>
<dbReference type="Proteomes" id="UP001142153">
    <property type="component" value="Unassembled WGS sequence"/>
</dbReference>
<organism evidence="2 3">
    <name type="scientific">Mycobacterium hippophais</name>
    <dbReference type="NCBI Taxonomy" id="3016340"/>
    <lineage>
        <taxon>Bacteria</taxon>
        <taxon>Bacillati</taxon>
        <taxon>Actinomycetota</taxon>
        <taxon>Actinomycetes</taxon>
        <taxon>Mycobacteriales</taxon>
        <taxon>Mycobacteriaceae</taxon>
        <taxon>Mycobacterium</taxon>
    </lineage>
</organism>
<accession>A0ABT4PXT6</accession>